<evidence type="ECO:0000256" key="1">
    <source>
        <dbReference type="ARBA" id="ARBA00004196"/>
    </source>
</evidence>
<dbReference type="EMBL" id="JBBPBM010000011">
    <property type="protein sequence ID" value="KAK8563567.1"/>
    <property type="molecule type" value="Genomic_DNA"/>
</dbReference>
<evidence type="ECO:0000313" key="2">
    <source>
        <dbReference type="EMBL" id="KAK8563567.1"/>
    </source>
</evidence>
<keyword evidence="3" id="KW-1185">Reference proteome</keyword>
<organism evidence="2 3">
    <name type="scientific">Hibiscus sabdariffa</name>
    <name type="common">roselle</name>
    <dbReference type="NCBI Taxonomy" id="183260"/>
    <lineage>
        <taxon>Eukaryota</taxon>
        <taxon>Viridiplantae</taxon>
        <taxon>Streptophyta</taxon>
        <taxon>Embryophyta</taxon>
        <taxon>Tracheophyta</taxon>
        <taxon>Spermatophyta</taxon>
        <taxon>Magnoliopsida</taxon>
        <taxon>eudicotyledons</taxon>
        <taxon>Gunneridae</taxon>
        <taxon>Pentapetalae</taxon>
        <taxon>rosids</taxon>
        <taxon>malvids</taxon>
        <taxon>Malvales</taxon>
        <taxon>Malvaceae</taxon>
        <taxon>Malvoideae</taxon>
        <taxon>Hibiscus</taxon>
    </lineage>
</organism>
<dbReference type="Gene3D" id="3.80.10.10">
    <property type="entry name" value="Ribonuclease Inhibitor"/>
    <property type="match status" value="1"/>
</dbReference>
<dbReference type="Pfam" id="PF00560">
    <property type="entry name" value="LRR_1"/>
    <property type="match status" value="3"/>
</dbReference>
<dbReference type="InterPro" id="IPR001611">
    <property type="entry name" value="Leu-rich_rpt"/>
</dbReference>
<name>A0ABR2EQZ4_9ROSI</name>
<reference evidence="2 3" key="1">
    <citation type="journal article" date="2024" name="G3 (Bethesda)">
        <title>Genome assembly of Hibiscus sabdariffa L. provides insights into metabolisms of medicinal natural products.</title>
        <authorList>
            <person name="Kim T."/>
        </authorList>
    </citation>
    <scope>NUCLEOTIDE SEQUENCE [LARGE SCALE GENOMIC DNA]</scope>
    <source>
        <strain evidence="2">TK-2024</strain>
        <tissue evidence="2">Old leaves</tissue>
    </source>
</reference>
<evidence type="ECO:0000313" key="3">
    <source>
        <dbReference type="Proteomes" id="UP001472677"/>
    </source>
</evidence>
<comment type="caution">
    <text evidence="2">The sequence shown here is derived from an EMBL/GenBank/DDBJ whole genome shotgun (WGS) entry which is preliminary data.</text>
</comment>
<protein>
    <submittedName>
        <fullName evidence="2">Uncharacterized protein</fullName>
    </submittedName>
</protein>
<dbReference type="PANTHER" id="PTHR48059:SF38">
    <property type="entry name" value="OS04G0534166 PROTEIN"/>
    <property type="match status" value="1"/>
</dbReference>
<dbReference type="InterPro" id="IPR032675">
    <property type="entry name" value="LRR_dom_sf"/>
</dbReference>
<proteinExistence type="predicted"/>
<comment type="subcellular location">
    <subcellularLocation>
        <location evidence="1">Cell envelope</location>
    </subcellularLocation>
</comment>
<dbReference type="SUPFAM" id="SSF52058">
    <property type="entry name" value="L domain-like"/>
    <property type="match status" value="1"/>
</dbReference>
<dbReference type="InterPro" id="IPR051848">
    <property type="entry name" value="PGIP"/>
</dbReference>
<gene>
    <name evidence="2" type="ORF">V6N12_035713</name>
</gene>
<sequence>MSSLEMLSLAGNRFSGKLPHLSNTSKIEFLDLSGNAFSGNISPHIGTLPKSMQLSLSKNKLTCEIPEALSSCKNKFSGEVPTKL</sequence>
<dbReference type="PANTHER" id="PTHR48059">
    <property type="entry name" value="POLYGALACTURONASE INHIBITOR 1"/>
    <property type="match status" value="1"/>
</dbReference>
<accession>A0ABR2EQZ4</accession>
<dbReference type="Proteomes" id="UP001472677">
    <property type="component" value="Unassembled WGS sequence"/>
</dbReference>